<dbReference type="Gene3D" id="3.30.430.20">
    <property type="entry name" value="Gnk2 domain, C-X8-C-X2-C motif"/>
    <property type="match status" value="2"/>
</dbReference>
<accession>A0A803KUI5</accession>
<dbReference type="EnsemblPlants" id="AUR62002693-RA">
    <property type="protein sequence ID" value="AUR62002693-RA:cds"/>
    <property type="gene ID" value="AUR62002693"/>
</dbReference>
<evidence type="ECO:0000313" key="4">
    <source>
        <dbReference type="EnsemblPlants" id="AUR62002693-RA:cds"/>
    </source>
</evidence>
<dbReference type="CDD" id="cd23509">
    <property type="entry name" value="Gnk2-like"/>
    <property type="match status" value="2"/>
</dbReference>
<dbReference type="AlphaFoldDB" id="A0A803KUI5"/>
<keyword evidence="5" id="KW-1185">Reference proteome</keyword>
<organism evidence="4 5">
    <name type="scientific">Chenopodium quinoa</name>
    <name type="common">Quinoa</name>
    <dbReference type="NCBI Taxonomy" id="63459"/>
    <lineage>
        <taxon>Eukaryota</taxon>
        <taxon>Viridiplantae</taxon>
        <taxon>Streptophyta</taxon>
        <taxon>Embryophyta</taxon>
        <taxon>Tracheophyta</taxon>
        <taxon>Spermatophyta</taxon>
        <taxon>Magnoliopsida</taxon>
        <taxon>eudicotyledons</taxon>
        <taxon>Gunneridae</taxon>
        <taxon>Pentapetalae</taxon>
        <taxon>Caryophyllales</taxon>
        <taxon>Chenopodiaceae</taxon>
        <taxon>Chenopodioideae</taxon>
        <taxon>Atripliceae</taxon>
        <taxon>Chenopodium</taxon>
    </lineage>
</organism>
<keyword evidence="1" id="KW-0732">Signal</keyword>
<dbReference type="Gramene" id="AUR62002693-RA">
    <property type="protein sequence ID" value="AUR62002693-RA:cds"/>
    <property type="gene ID" value="AUR62002693"/>
</dbReference>
<dbReference type="PANTHER" id="PTHR32099:SF51">
    <property type="entry name" value="CYSTEINE-RICH RECEPTOR-LIKE PROTEIN KINASE 25 ISOFORM X1"/>
    <property type="match status" value="1"/>
</dbReference>
<keyword evidence="2" id="KW-0677">Repeat</keyword>
<evidence type="ECO:0000313" key="5">
    <source>
        <dbReference type="Proteomes" id="UP000596660"/>
    </source>
</evidence>
<evidence type="ECO:0000256" key="2">
    <source>
        <dbReference type="ARBA" id="ARBA00022737"/>
    </source>
</evidence>
<proteinExistence type="predicted"/>
<protein>
    <recommendedName>
        <fullName evidence="3">Gnk2-homologous domain-containing protein</fullName>
    </recommendedName>
</protein>
<dbReference type="Proteomes" id="UP000596660">
    <property type="component" value="Unplaced"/>
</dbReference>
<sequence length="244" mass="27754">FGRYSLLSDYETNVETAIDELASRASTTYYGKYATGLGEDRVIAVFSCRYDITNEDCQDCVASTANNVSRCFSDVEGLIVYEECTLHYSNRSISGIMEDNPQIISYSTGLDEDFRFNQLLDNTVTDLIKDVTSEFAVSSRYFATTTAEYSSSETIYALAQCNPDISSINCRLCLRTIYDDFMSNYTGTNYGQIFTRSCRLSYILSSEELSEPWMFAQTFDERNRYRTPRYSPRYFASSGMISCS</sequence>
<evidence type="ECO:0000256" key="1">
    <source>
        <dbReference type="ARBA" id="ARBA00022729"/>
    </source>
</evidence>
<reference evidence="4" key="1">
    <citation type="journal article" date="2017" name="Nature">
        <title>The genome of Chenopodium quinoa.</title>
        <authorList>
            <person name="Jarvis D.E."/>
            <person name="Ho Y.S."/>
            <person name="Lightfoot D.J."/>
            <person name="Schmoeckel S.M."/>
            <person name="Li B."/>
            <person name="Borm T.J.A."/>
            <person name="Ohyanagi H."/>
            <person name="Mineta K."/>
            <person name="Michell C.T."/>
            <person name="Saber N."/>
            <person name="Kharbatia N.M."/>
            <person name="Rupper R.R."/>
            <person name="Sharp A.R."/>
            <person name="Dally N."/>
            <person name="Boughton B.A."/>
            <person name="Woo Y.H."/>
            <person name="Gao G."/>
            <person name="Schijlen E.G.W.M."/>
            <person name="Guo X."/>
            <person name="Momin A.A."/>
            <person name="Negrao S."/>
            <person name="Al-Babili S."/>
            <person name="Gehring C."/>
            <person name="Roessner U."/>
            <person name="Jung C."/>
            <person name="Murphy K."/>
            <person name="Arold S.T."/>
            <person name="Gojobori T."/>
            <person name="van der Linden C.G."/>
            <person name="van Loo E.N."/>
            <person name="Jellen E.N."/>
            <person name="Maughan P.J."/>
            <person name="Tester M."/>
        </authorList>
    </citation>
    <scope>NUCLEOTIDE SEQUENCE [LARGE SCALE GENOMIC DNA]</scope>
    <source>
        <strain evidence="4">cv. PI 614886</strain>
    </source>
</reference>
<name>A0A803KUI5_CHEQI</name>
<dbReference type="Pfam" id="PF01657">
    <property type="entry name" value="Stress-antifung"/>
    <property type="match status" value="2"/>
</dbReference>
<feature type="domain" description="Gnk2-homologous" evidence="3">
    <location>
        <begin position="102"/>
        <end position="207"/>
    </location>
</feature>
<dbReference type="PANTHER" id="PTHR32099">
    <property type="entry name" value="CYSTEINE-RICH REPEAT SECRETORY PROTEIN"/>
    <property type="match status" value="1"/>
</dbReference>
<dbReference type="PROSITE" id="PS51473">
    <property type="entry name" value="GNK2"/>
    <property type="match status" value="2"/>
</dbReference>
<dbReference type="OMA" id="WCISSVE"/>
<evidence type="ECO:0000259" key="3">
    <source>
        <dbReference type="PROSITE" id="PS51473"/>
    </source>
</evidence>
<reference evidence="4" key="2">
    <citation type="submission" date="2021-03" db="UniProtKB">
        <authorList>
            <consortium name="EnsemblPlants"/>
        </authorList>
    </citation>
    <scope>IDENTIFICATION</scope>
</reference>
<dbReference type="InterPro" id="IPR002902">
    <property type="entry name" value="GNK2"/>
</dbReference>
<dbReference type="InterPro" id="IPR038408">
    <property type="entry name" value="GNK2_sf"/>
</dbReference>
<feature type="domain" description="Gnk2-homologous" evidence="3">
    <location>
        <begin position="1"/>
        <end position="93"/>
    </location>
</feature>